<organism evidence="2 3">
    <name type="scientific">Armillaria novae-zelandiae</name>
    <dbReference type="NCBI Taxonomy" id="153914"/>
    <lineage>
        <taxon>Eukaryota</taxon>
        <taxon>Fungi</taxon>
        <taxon>Dikarya</taxon>
        <taxon>Basidiomycota</taxon>
        <taxon>Agaricomycotina</taxon>
        <taxon>Agaricomycetes</taxon>
        <taxon>Agaricomycetidae</taxon>
        <taxon>Agaricales</taxon>
        <taxon>Marasmiineae</taxon>
        <taxon>Physalacriaceae</taxon>
        <taxon>Armillaria</taxon>
    </lineage>
</organism>
<evidence type="ECO:0000256" key="1">
    <source>
        <dbReference type="SAM" id="MobiDB-lite"/>
    </source>
</evidence>
<sequence>MPTTKRKNAGSSKCTDFLDATREFTDAGSQSDHESEEENSPGPANRGVERHIMTVSRTNRQQTWKILSNLCGYRSRVAGEDWEHYCKRSLRNFGKALLKEATDMELEAVRLAMDKEEYAHLVLTLDTTDSESSLKNVQGTGTGARKRVHQSNTPDSIHSPSKKARKVTERHSSPQDGEFLSTSRFTQNLWNTNSILGQEVKNLRRQLEAQWKIQEALETDKSALEEEVLALRDLVGQLVNKSEADKKALRAVKMAMAERAKTTEAKNKVRRGHE</sequence>
<feature type="region of interest" description="Disordered" evidence="1">
    <location>
        <begin position="23"/>
        <end position="48"/>
    </location>
</feature>
<dbReference type="Proteomes" id="UP001175227">
    <property type="component" value="Unassembled WGS sequence"/>
</dbReference>
<gene>
    <name evidence="2" type="ORF">IW261DRAFT_1596801</name>
</gene>
<evidence type="ECO:0000313" key="2">
    <source>
        <dbReference type="EMBL" id="KAK0472449.1"/>
    </source>
</evidence>
<accession>A0AA39NV80</accession>
<name>A0AA39NV80_9AGAR</name>
<reference evidence="2" key="1">
    <citation type="submission" date="2023-06" db="EMBL/GenBank/DDBJ databases">
        <authorList>
            <consortium name="Lawrence Berkeley National Laboratory"/>
            <person name="Ahrendt S."/>
            <person name="Sahu N."/>
            <person name="Indic B."/>
            <person name="Wong-Bajracharya J."/>
            <person name="Merenyi Z."/>
            <person name="Ke H.-M."/>
            <person name="Monk M."/>
            <person name="Kocsube S."/>
            <person name="Drula E."/>
            <person name="Lipzen A."/>
            <person name="Balint B."/>
            <person name="Henrissat B."/>
            <person name="Andreopoulos B."/>
            <person name="Martin F.M."/>
            <person name="Harder C.B."/>
            <person name="Rigling D."/>
            <person name="Ford K.L."/>
            <person name="Foster G.D."/>
            <person name="Pangilinan J."/>
            <person name="Papanicolaou A."/>
            <person name="Barry K."/>
            <person name="LaButti K."/>
            <person name="Viragh M."/>
            <person name="Koriabine M."/>
            <person name="Yan M."/>
            <person name="Riley R."/>
            <person name="Champramary S."/>
            <person name="Plett K.L."/>
            <person name="Tsai I.J."/>
            <person name="Slot J."/>
            <person name="Sipos G."/>
            <person name="Plett J."/>
            <person name="Nagy L.G."/>
            <person name="Grigoriev I.V."/>
        </authorList>
    </citation>
    <scope>NUCLEOTIDE SEQUENCE</scope>
    <source>
        <strain evidence="2">ICMP 16352</strain>
    </source>
</reference>
<dbReference type="AlphaFoldDB" id="A0AA39NV80"/>
<comment type="caution">
    <text evidence="2">The sequence shown here is derived from an EMBL/GenBank/DDBJ whole genome shotgun (WGS) entry which is preliminary data.</text>
</comment>
<protein>
    <submittedName>
        <fullName evidence="2">Uncharacterized protein</fullName>
    </submittedName>
</protein>
<feature type="region of interest" description="Disordered" evidence="1">
    <location>
        <begin position="129"/>
        <end position="180"/>
    </location>
</feature>
<feature type="compositionally biased region" description="Polar residues" evidence="1">
    <location>
        <begin position="150"/>
        <end position="159"/>
    </location>
</feature>
<proteinExistence type="predicted"/>
<keyword evidence="3" id="KW-1185">Reference proteome</keyword>
<dbReference type="EMBL" id="JAUEPR010000040">
    <property type="protein sequence ID" value="KAK0472449.1"/>
    <property type="molecule type" value="Genomic_DNA"/>
</dbReference>
<feature type="compositionally biased region" description="Polar residues" evidence="1">
    <location>
        <begin position="129"/>
        <end position="139"/>
    </location>
</feature>
<evidence type="ECO:0000313" key="3">
    <source>
        <dbReference type="Proteomes" id="UP001175227"/>
    </source>
</evidence>